<evidence type="ECO:0000256" key="9">
    <source>
        <dbReference type="SAM" id="Phobius"/>
    </source>
</evidence>
<keyword evidence="4" id="KW-0997">Cell inner membrane</keyword>
<dbReference type="GO" id="GO:0005886">
    <property type="term" value="C:plasma membrane"/>
    <property type="evidence" value="ECO:0007669"/>
    <property type="project" value="UniProtKB-SubCell"/>
</dbReference>
<evidence type="ECO:0000256" key="2">
    <source>
        <dbReference type="ARBA" id="ARBA00022448"/>
    </source>
</evidence>
<dbReference type="OrthoDB" id="9814265at2"/>
<dbReference type="Proteomes" id="UP000184148">
    <property type="component" value="Unassembled WGS sequence"/>
</dbReference>
<dbReference type="InterPro" id="IPR055348">
    <property type="entry name" value="DctQ"/>
</dbReference>
<evidence type="ECO:0000256" key="6">
    <source>
        <dbReference type="ARBA" id="ARBA00022989"/>
    </source>
</evidence>
<evidence type="ECO:0000256" key="7">
    <source>
        <dbReference type="ARBA" id="ARBA00023136"/>
    </source>
</evidence>
<dbReference type="PANTHER" id="PTHR35011:SF2">
    <property type="entry name" value="2,3-DIKETO-L-GULONATE TRAP TRANSPORTER SMALL PERMEASE PROTEIN YIAM"/>
    <property type="match status" value="1"/>
</dbReference>
<evidence type="ECO:0000313" key="11">
    <source>
        <dbReference type="EMBL" id="SHE40219.1"/>
    </source>
</evidence>
<keyword evidence="2" id="KW-0813">Transport</keyword>
<feature type="transmembrane region" description="Helical" evidence="9">
    <location>
        <begin position="85"/>
        <end position="105"/>
    </location>
</feature>
<reference evidence="12" key="1">
    <citation type="submission" date="2016-11" db="EMBL/GenBank/DDBJ databases">
        <authorList>
            <person name="Varghese N."/>
            <person name="Submissions S."/>
        </authorList>
    </citation>
    <scope>NUCLEOTIDE SEQUENCE [LARGE SCALE GENOMIC DNA]</scope>
    <source>
        <strain evidence="12">DSM 12395</strain>
    </source>
</reference>
<comment type="similarity">
    <text evidence="8">Belongs to the TRAP transporter small permease family.</text>
</comment>
<dbReference type="RefSeq" id="WP_073234788.1">
    <property type="nucleotide sequence ID" value="NZ_FQUY01000001.1"/>
</dbReference>
<dbReference type="AlphaFoldDB" id="A0A1M4T6Y3"/>
<evidence type="ECO:0000256" key="4">
    <source>
        <dbReference type="ARBA" id="ARBA00022519"/>
    </source>
</evidence>
<keyword evidence="7 9" id="KW-0472">Membrane</keyword>
<keyword evidence="3" id="KW-1003">Cell membrane</keyword>
<gene>
    <name evidence="11" type="ORF">SAMN02745133_00373</name>
</gene>
<dbReference type="Pfam" id="PF04290">
    <property type="entry name" value="DctQ"/>
    <property type="match status" value="1"/>
</dbReference>
<dbReference type="InterPro" id="IPR007387">
    <property type="entry name" value="TRAP_DctQ"/>
</dbReference>
<comment type="subcellular location">
    <subcellularLocation>
        <location evidence="1">Cell inner membrane</location>
        <topology evidence="1">Multi-pass membrane protein</topology>
    </subcellularLocation>
</comment>
<feature type="transmembrane region" description="Helical" evidence="9">
    <location>
        <begin position="47"/>
        <end position="64"/>
    </location>
</feature>
<feature type="transmembrane region" description="Helical" evidence="9">
    <location>
        <begin position="12"/>
        <end position="35"/>
    </location>
</feature>
<accession>A0A1M4T6Y3</accession>
<organism evidence="11 12">
    <name type="scientific">Desulforamulus putei DSM 12395</name>
    <dbReference type="NCBI Taxonomy" id="1121429"/>
    <lineage>
        <taxon>Bacteria</taxon>
        <taxon>Bacillati</taxon>
        <taxon>Bacillota</taxon>
        <taxon>Clostridia</taxon>
        <taxon>Eubacteriales</taxon>
        <taxon>Peptococcaceae</taxon>
        <taxon>Desulforamulus</taxon>
    </lineage>
</organism>
<feature type="transmembrane region" description="Helical" evidence="9">
    <location>
        <begin position="125"/>
        <end position="146"/>
    </location>
</feature>
<evidence type="ECO:0000313" key="12">
    <source>
        <dbReference type="Proteomes" id="UP000184148"/>
    </source>
</evidence>
<proteinExistence type="inferred from homology"/>
<dbReference type="GO" id="GO:0015740">
    <property type="term" value="P:C4-dicarboxylate transport"/>
    <property type="evidence" value="ECO:0007669"/>
    <property type="project" value="TreeGrafter"/>
</dbReference>
<keyword evidence="5 9" id="KW-0812">Transmembrane</keyword>
<keyword evidence="12" id="KW-1185">Reference proteome</keyword>
<sequence length="175" mass="20213">MKKLSRIYTAFEDYFSGGMLFIGLTLVFINVILRYFFGKPQSLLDEFSVYFVIWGTMAGLSVALRNDHHIKVDMLYNYLPVRAKWLVSIFSNTLGLAFAIFFVYYGVELVQNYILYGQRSTDSQFPLWIVNLIMPASGVMLGIRFIEKLYNLLRDGGTHWLAKNRGEQHGDGLHF</sequence>
<name>A0A1M4T6Y3_9FIRM</name>
<dbReference type="STRING" id="1121429.SAMN02745133_00373"/>
<evidence type="ECO:0000256" key="1">
    <source>
        <dbReference type="ARBA" id="ARBA00004429"/>
    </source>
</evidence>
<keyword evidence="6 9" id="KW-1133">Transmembrane helix</keyword>
<dbReference type="GO" id="GO:0022857">
    <property type="term" value="F:transmembrane transporter activity"/>
    <property type="evidence" value="ECO:0007669"/>
    <property type="project" value="TreeGrafter"/>
</dbReference>
<dbReference type="EMBL" id="FQUY01000001">
    <property type="protein sequence ID" value="SHE40219.1"/>
    <property type="molecule type" value="Genomic_DNA"/>
</dbReference>
<evidence type="ECO:0000256" key="3">
    <source>
        <dbReference type="ARBA" id="ARBA00022475"/>
    </source>
</evidence>
<evidence type="ECO:0000259" key="10">
    <source>
        <dbReference type="Pfam" id="PF04290"/>
    </source>
</evidence>
<dbReference type="PANTHER" id="PTHR35011">
    <property type="entry name" value="2,3-DIKETO-L-GULONATE TRAP TRANSPORTER SMALL PERMEASE PROTEIN YIAM"/>
    <property type="match status" value="1"/>
</dbReference>
<evidence type="ECO:0000256" key="5">
    <source>
        <dbReference type="ARBA" id="ARBA00022692"/>
    </source>
</evidence>
<evidence type="ECO:0000256" key="8">
    <source>
        <dbReference type="ARBA" id="ARBA00038436"/>
    </source>
</evidence>
<feature type="domain" description="Tripartite ATP-independent periplasmic transporters DctQ component" evidence="10">
    <location>
        <begin position="25"/>
        <end position="154"/>
    </location>
</feature>
<protein>
    <submittedName>
        <fullName evidence="11">C4-dicarboxylate transporter, DctQ subunit</fullName>
    </submittedName>
</protein>